<organism evidence="2 3">
    <name type="scientific">Corynebacterium glucuronolyticum ATCC 51866</name>
    <dbReference type="NCBI Taxonomy" id="548478"/>
    <lineage>
        <taxon>Bacteria</taxon>
        <taxon>Bacillati</taxon>
        <taxon>Actinomycetota</taxon>
        <taxon>Actinomycetes</taxon>
        <taxon>Mycobacteriales</taxon>
        <taxon>Corynebacteriaceae</taxon>
        <taxon>Corynebacterium</taxon>
    </lineage>
</organism>
<comment type="caution">
    <text evidence="2">The sequence shown here is derived from an EMBL/GenBank/DDBJ whole genome shotgun (WGS) entry which is preliminary data.</text>
</comment>
<protein>
    <submittedName>
        <fullName evidence="2">Integrase core domain protein</fullName>
    </submittedName>
</protein>
<evidence type="ECO:0000259" key="1">
    <source>
        <dbReference type="PROSITE" id="PS50994"/>
    </source>
</evidence>
<gene>
    <name evidence="2" type="ORF">HMPREF0293_2243</name>
</gene>
<dbReference type="InterPro" id="IPR036397">
    <property type="entry name" value="RNaseH_sf"/>
</dbReference>
<reference evidence="2 3" key="1">
    <citation type="submission" date="2009-01" db="EMBL/GenBank/DDBJ databases">
        <authorList>
            <person name="Qin X."/>
            <person name="Bachman B."/>
            <person name="Battles P."/>
            <person name="Bell A."/>
            <person name="Bess C."/>
            <person name="Bickham C."/>
            <person name="Chaboub L."/>
            <person name="Chen D."/>
            <person name="Coyle M."/>
            <person name="Deiros D.R."/>
            <person name="Dinh H."/>
            <person name="Forbes L."/>
            <person name="Fowler G."/>
            <person name="Francisco L."/>
            <person name="Fu Q."/>
            <person name="Gubbala S."/>
            <person name="Hale W."/>
            <person name="Han Y."/>
            <person name="Hemphill L."/>
            <person name="Highlander S.K."/>
            <person name="Hirani K."/>
            <person name="Hogues M."/>
            <person name="Jackson L."/>
            <person name="Jakkamsetti A."/>
            <person name="Javaid M."/>
            <person name="Jiang H."/>
            <person name="Korchina V."/>
            <person name="Kovar C."/>
            <person name="Lara F."/>
            <person name="Lee S."/>
            <person name="Mata R."/>
            <person name="Mathew T."/>
            <person name="Moen C."/>
            <person name="Morales K."/>
            <person name="Munidasa M."/>
            <person name="Nazareth L."/>
            <person name="Ngo R."/>
            <person name="Nguyen L."/>
            <person name="Okwuonu G."/>
            <person name="Ongeri F."/>
            <person name="Patil S."/>
            <person name="Petrosino J."/>
            <person name="Pham C."/>
            <person name="Pham P."/>
            <person name="Pu L.-L."/>
            <person name="Puazo M."/>
            <person name="Raj R."/>
            <person name="Reid J."/>
            <person name="Rouhana J."/>
            <person name="Saada N."/>
            <person name="Shang Y."/>
            <person name="Simmons D."/>
            <person name="Thornton R."/>
            <person name="Warren J."/>
            <person name="Weissenberger G."/>
            <person name="Zhang J."/>
            <person name="Zhang L."/>
            <person name="Zhou C."/>
            <person name="Zhu D."/>
            <person name="Muzny D."/>
            <person name="Worley K."/>
            <person name="Gibbs R."/>
        </authorList>
    </citation>
    <scope>NUCLEOTIDE SEQUENCE [LARGE SCALE GENOMIC DNA]</scope>
    <source>
        <strain evidence="2 3">ATCC 51866</strain>
    </source>
</reference>
<dbReference type="Gene3D" id="3.30.420.10">
    <property type="entry name" value="Ribonuclease H-like superfamily/Ribonuclease H"/>
    <property type="match status" value="1"/>
</dbReference>
<evidence type="ECO:0000313" key="3">
    <source>
        <dbReference type="Proteomes" id="UP000006237"/>
    </source>
</evidence>
<dbReference type="InterPro" id="IPR012337">
    <property type="entry name" value="RNaseH-like_sf"/>
</dbReference>
<feature type="domain" description="Integrase catalytic" evidence="1">
    <location>
        <begin position="14"/>
        <end position="196"/>
    </location>
</feature>
<name>A0ABP2DRZ5_9CORY</name>
<dbReference type="PANTHER" id="PTHR35004:SF8">
    <property type="entry name" value="TRANSPOSASE RV3428C-RELATED"/>
    <property type="match status" value="1"/>
</dbReference>
<evidence type="ECO:0000313" key="2">
    <source>
        <dbReference type="EMBL" id="EEI62118.1"/>
    </source>
</evidence>
<keyword evidence="3" id="KW-1185">Reference proteome</keyword>
<dbReference type="Pfam" id="PF00665">
    <property type="entry name" value="rve"/>
    <property type="match status" value="1"/>
</dbReference>
<accession>A0ABP2DRZ5</accession>
<proteinExistence type="predicted"/>
<dbReference type="Proteomes" id="UP000006237">
    <property type="component" value="Unassembled WGS sequence"/>
</dbReference>
<dbReference type="PANTHER" id="PTHR35004">
    <property type="entry name" value="TRANSPOSASE RV3428C-RELATED"/>
    <property type="match status" value="1"/>
</dbReference>
<dbReference type="PROSITE" id="PS50994">
    <property type="entry name" value="INTEGRASE"/>
    <property type="match status" value="1"/>
</dbReference>
<sequence>MREFLQAHDLVEVIEHAPGQELYVDWAGDKIPIVDQLTGEVGLKASLFVAVCPYSGLMFVTAAADEKMTSWIDCHVKALEYIGKLPAVIVPDNASTATYKPRRNSSYRMVTNRYADFGSYYDITIVPTRPGRPRDKAAVERAVSIAYKRILGYFDGEVFHSLEDLNEAITTRVEDINTVMTRADGTTRRQRFDLEENQ</sequence>
<dbReference type="SUPFAM" id="SSF53098">
    <property type="entry name" value="Ribonuclease H-like"/>
    <property type="match status" value="1"/>
</dbReference>
<dbReference type="InterPro" id="IPR001584">
    <property type="entry name" value="Integrase_cat-core"/>
</dbReference>
<dbReference type="EMBL" id="ACHF01000118">
    <property type="protein sequence ID" value="EEI62118.1"/>
    <property type="molecule type" value="Genomic_DNA"/>
</dbReference>